<feature type="domain" description="AAA+ ATPase" evidence="4">
    <location>
        <begin position="232"/>
        <end position="360"/>
    </location>
</feature>
<keyword evidence="3" id="KW-0067">ATP-binding</keyword>
<evidence type="ECO:0000313" key="6">
    <source>
        <dbReference type="Proteomes" id="UP000676565"/>
    </source>
</evidence>
<protein>
    <submittedName>
        <fullName evidence="5">26S protease regulatory subunit</fullName>
    </submittedName>
</protein>
<comment type="similarity">
    <text evidence="1">Belongs to the AAA ATPase family.</text>
</comment>
<dbReference type="Gene3D" id="1.10.8.60">
    <property type="match status" value="1"/>
</dbReference>
<keyword evidence="5" id="KW-0378">Hydrolase</keyword>
<dbReference type="Proteomes" id="UP000676565">
    <property type="component" value="Unassembled WGS sequence"/>
</dbReference>
<evidence type="ECO:0000313" key="5">
    <source>
        <dbReference type="EMBL" id="MBP3960713.1"/>
    </source>
</evidence>
<comment type="caution">
    <text evidence="5">The sequence shown here is derived from an EMBL/GenBank/DDBJ whole genome shotgun (WGS) entry which is preliminary data.</text>
</comment>
<dbReference type="GO" id="GO:0008233">
    <property type="term" value="F:peptidase activity"/>
    <property type="evidence" value="ECO:0007669"/>
    <property type="project" value="UniProtKB-KW"/>
</dbReference>
<sequence>MAKKTKVTKKPKKPAPKPSLFTRLRKHFGTDPSKLPVLEQTFQSYDRANLHLTTEELLVGADAALVGVVLPSQYSGASLAKLSRPTTAKGYEEGPVEFVDVQLADEQRLACVKQGLYTFRDEGKPVAMLLAEEETYRPDKGLQVAVMAPDREAAERFSRKLVKGVRHGSAFRGKVLSVEQNCYGSTTVRFHKLPDVKRENLILPEELLTRIERQTMGLSKHAARLKAAGRHLKRGILMHGKPGTGKTLSAMYLAAQMTGRTVLVLTGGAVGSIETACALARLLEPATIVLEDVDLIGTEREQQSVGANALLFELLNQMDGLGEDADILFILTTNRPDFLEPALAARPGRIDLAIEVPLPDEACRHRLFELYSRGLKLELADLGVWVRRTNGVSAAFIRELLRKAAVLAAEADGTGSELVVTDRQFEEAIAELLVAGGPMTRALLGFASGTE</sequence>
<keyword evidence="5" id="KW-0645">Protease</keyword>
<dbReference type="SMART" id="SM00382">
    <property type="entry name" value="AAA"/>
    <property type="match status" value="1"/>
</dbReference>
<evidence type="ECO:0000256" key="1">
    <source>
        <dbReference type="ARBA" id="ARBA00006914"/>
    </source>
</evidence>
<dbReference type="EMBL" id="JAGKQQ010000002">
    <property type="protein sequence ID" value="MBP3960713.1"/>
    <property type="molecule type" value="Genomic_DNA"/>
</dbReference>
<dbReference type="SUPFAM" id="SSF52540">
    <property type="entry name" value="P-loop containing nucleoside triphosphate hydrolases"/>
    <property type="match status" value="1"/>
</dbReference>
<keyword evidence="6" id="KW-1185">Reference proteome</keyword>
<gene>
    <name evidence="5" type="ORF">J8F10_36275</name>
</gene>
<dbReference type="InterPro" id="IPR003959">
    <property type="entry name" value="ATPase_AAA_core"/>
</dbReference>
<dbReference type="CDD" id="cd19481">
    <property type="entry name" value="RecA-like_protease"/>
    <property type="match status" value="1"/>
</dbReference>
<organism evidence="5 6">
    <name type="scientific">Gemmata palustris</name>
    <dbReference type="NCBI Taxonomy" id="2822762"/>
    <lineage>
        <taxon>Bacteria</taxon>
        <taxon>Pseudomonadati</taxon>
        <taxon>Planctomycetota</taxon>
        <taxon>Planctomycetia</taxon>
        <taxon>Gemmatales</taxon>
        <taxon>Gemmataceae</taxon>
        <taxon>Gemmata</taxon>
    </lineage>
</organism>
<evidence type="ECO:0000259" key="4">
    <source>
        <dbReference type="SMART" id="SM00382"/>
    </source>
</evidence>
<evidence type="ECO:0000256" key="2">
    <source>
        <dbReference type="ARBA" id="ARBA00022741"/>
    </source>
</evidence>
<dbReference type="PANTHER" id="PTHR23073">
    <property type="entry name" value="26S PROTEASOME REGULATORY SUBUNIT"/>
    <property type="match status" value="1"/>
</dbReference>
<reference evidence="5 6" key="1">
    <citation type="submission" date="2021-04" db="EMBL/GenBank/DDBJ databases">
        <authorList>
            <person name="Ivanova A."/>
        </authorList>
    </citation>
    <scope>NUCLEOTIDE SEQUENCE [LARGE SCALE GENOMIC DNA]</scope>
    <source>
        <strain evidence="5 6">G18</strain>
    </source>
</reference>
<dbReference type="RefSeq" id="WP_210663023.1">
    <property type="nucleotide sequence ID" value="NZ_JAGKQQ010000002.1"/>
</dbReference>
<keyword evidence="2" id="KW-0547">Nucleotide-binding</keyword>
<name>A0ABS5C3Y7_9BACT</name>
<dbReference type="InterPro" id="IPR003593">
    <property type="entry name" value="AAA+_ATPase"/>
</dbReference>
<accession>A0ABS5C3Y7</accession>
<dbReference type="Pfam" id="PF00004">
    <property type="entry name" value="AAA"/>
    <property type="match status" value="1"/>
</dbReference>
<evidence type="ECO:0000256" key="3">
    <source>
        <dbReference type="ARBA" id="ARBA00022840"/>
    </source>
</evidence>
<proteinExistence type="inferred from homology"/>
<dbReference type="InterPro" id="IPR050221">
    <property type="entry name" value="26S_Proteasome_ATPase"/>
</dbReference>
<dbReference type="GO" id="GO:0006508">
    <property type="term" value="P:proteolysis"/>
    <property type="evidence" value="ECO:0007669"/>
    <property type="project" value="UniProtKB-KW"/>
</dbReference>
<dbReference type="Gene3D" id="3.40.50.300">
    <property type="entry name" value="P-loop containing nucleotide triphosphate hydrolases"/>
    <property type="match status" value="1"/>
</dbReference>
<dbReference type="InterPro" id="IPR027417">
    <property type="entry name" value="P-loop_NTPase"/>
</dbReference>